<dbReference type="Proteomes" id="UP001597109">
    <property type="component" value="Unassembled WGS sequence"/>
</dbReference>
<dbReference type="Gene3D" id="3.10.129.10">
    <property type="entry name" value="Hotdog Thioesterase"/>
    <property type="match status" value="1"/>
</dbReference>
<dbReference type="SUPFAM" id="SSF54637">
    <property type="entry name" value="Thioesterase/thiol ester dehydrase-isomerase"/>
    <property type="match status" value="1"/>
</dbReference>
<dbReference type="InterPro" id="IPR010084">
    <property type="entry name" value="FabZ"/>
</dbReference>
<evidence type="ECO:0000313" key="11">
    <source>
        <dbReference type="EMBL" id="MFD1031822.1"/>
    </source>
</evidence>
<organism evidence="11 12">
    <name type="scientific">Metaplanococcus flavidus</name>
    <dbReference type="NCBI Taxonomy" id="569883"/>
    <lineage>
        <taxon>Bacteria</taxon>
        <taxon>Bacillati</taxon>
        <taxon>Bacillota</taxon>
        <taxon>Bacilli</taxon>
        <taxon>Bacillales</taxon>
        <taxon>Caryophanaceae</taxon>
        <taxon>Metaplanococcus</taxon>
    </lineage>
</organism>
<dbReference type="NCBIfam" id="NF000582">
    <property type="entry name" value="PRK00006.1"/>
    <property type="match status" value="1"/>
</dbReference>
<comment type="caution">
    <text evidence="11">The sequence shown here is derived from an EMBL/GenBank/DDBJ whole genome shotgun (WGS) entry which is preliminary data.</text>
</comment>
<dbReference type="InterPro" id="IPR013114">
    <property type="entry name" value="FabA_FabZ"/>
</dbReference>
<dbReference type="EC" id="4.2.1.59" evidence="10"/>
<comment type="catalytic activity">
    <reaction evidence="1 10">
        <text>a (3R)-hydroxyacyl-[ACP] = a (2E)-enoyl-[ACP] + H2O</text>
        <dbReference type="Rhea" id="RHEA:13097"/>
        <dbReference type="Rhea" id="RHEA-COMP:9925"/>
        <dbReference type="Rhea" id="RHEA-COMP:9945"/>
        <dbReference type="ChEBI" id="CHEBI:15377"/>
        <dbReference type="ChEBI" id="CHEBI:78784"/>
        <dbReference type="ChEBI" id="CHEBI:78827"/>
        <dbReference type="EC" id="4.2.1.59"/>
    </reaction>
</comment>
<keyword evidence="4 10" id="KW-0963">Cytoplasm</keyword>
<dbReference type="EMBL" id="JBHTKI010000014">
    <property type="protein sequence ID" value="MFD1031822.1"/>
    <property type="molecule type" value="Genomic_DNA"/>
</dbReference>
<name>A0ABW3LB29_9BACL</name>
<protein>
    <recommendedName>
        <fullName evidence="10">3-hydroxyacyl-[acyl-carrier-protein] dehydratase FabZ</fullName>
        <ecNumber evidence="10">4.2.1.59</ecNumber>
    </recommendedName>
    <alternativeName>
        <fullName evidence="10">(3R)-hydroxymyristoyl-[acyl-carrier-protein] dehydratase</fullName>
        <shortName evidence="10">(3R)-hydroxymyristoyl-ACP dehydrase</shortName>
    </alternativeName>
    <alternativeName>
        <fullName evidence="10">Beta-hydroxyacyl-ACP dehydratase</fullName>
    </alternativeName>
</protein>
<comment type="subcellular location">
    <subcellularLocation>
        <location evidence="2 10">Cytoplasm</location>
    </subcellularLocation>
</comment>
<sequence>MLTTEQIKAILPHRYPFLMVDRMLEIEPGKRAVGMKNVSANEEFFNGHFPGYPVMPGVLIVEALAQVGATAVLKIEGNEGRLAFFTGIDNCRFKRQVVPGDQLRLEVELTKLRGPMGKGHGIATVDGEIACECDILFALGPVASTDE</sequence>
<proteinExistence type="inferred from homology"/>
<evidence type="ECO:0000256" key="6">
    <source>
        <dbReference type="ARBA" id="ARBA00022556"/>
    </source>
</evidence>
<dbReference type="NCBIfam" id="TIGR01750">
    <property type="entry name" value="fabZ"/>
    <property type="match status" value="1"/>
</dbReference>
<keyword evidence="5 10" id="KW-0444">Lipid biosynthesis</keyword>
<evidence type="ECO:0000256" key="8">
    <source>
        <dbReference type="ARBA" id="ARBA00023239"/>
    </source>
</evidence>
<evidence type="ECO:0000256" key="5">
    <source>
        <dbReference type="ARBA" id="ARBA00022516"/>
    </source>
</evidence>
<keyword evidence="12" id="KW-1185">Reference proteome</keyword>
<feature type="active site" evidence="10">
    <location>
        <position position="48"/>
    </location>
</feature>
<comment type="function">
    <text evidence="9 10">Involved in unsaturated fatty acids biosynthesis. Catalyzes the dehydration of short chain beta-hydroxyacyl-ACPs and long chain saturated and unsaturated beta-hydroxyacyl-ACPs.</text>
</comment>
<evidence type="ECO:0000313" key="12">
    <source>
        <dbReference type="Proteomes" id="UP001597109"/>
    </source>
</evidence>
<evidence type="ECO:0000256" key="3">
    <source>
        <dbReference type="ARBA" id="ARBA00009174"/>
    </source>
</evidence>
<evidence type="ECO:0000256" key="2">
    <source>
        <dbReference type="ARBA" id="ARBA00004496"/>
    </source>
</evidence>
<dbReference type="InterPro" id="IPR029069">
    <property type="entry name" value="HotDog_dom_sf"/>
</dbReference>
<dbReference type="Pfam" id="PF07977">
    <property type="entry name" value="FabA"/>
    <property type="match status" value="1"/>
</dbReference>
<keyword evidence="7 10" id="KW-0443">Lipid metabolism</keyword>
<gene>
    <name evidence="10 11" type="primary">fabZ</name>
    <name evidence="11" type="ORF">ACFQ1X_10315</name>
</gene>
<evidence type="ECO:0000256" key="10">
    <source>
        <dbReference type="HAMAP-Rule" id="MF_00406"/>
    </source>
</evidence>
<evidence type="ECO:0000256" key="7">
    <source>
        <dbReference type="ARBA" id="ARBA00023098"/>
    </source>
</evidence>
<dbReference type="PANTHER" id="PTHR30272">
    <property type="entry name" value="3-HYDROXYACYL-[ACYL-CARRIER-PROTEIN] DEHYDRATASE"/>
    <property type="match status" value="1"/>
</dbReference>
<keyword evidence="6 10" id="KW-0441">Lipid A biosynthesis</keyword>
<dbReference type="HAMAP" id="MF_00406">
    <property type="entry name" value="FabZ"/>
    <property type="match status" value="1"/>
</dbReference>
<dbReference type="CDD" id="cd01288">
    <property type="entry name" value="FabZ"/>
    <property type="match status" value="1"/>
</dbReference>
<dbReference type="GO" id="GO:0019171">
    <property type="term" value="F:(3R)-hydroxyacyl-[acyl-carrier-protein] dehydratase activity"/>
    <property type="evidence" value="ECO:0007669"/>
    <property type="project" value="UniProtKB-EC"/>
</dbReference>
<accession>A0ABW3LB29</accession>
<evidence type="ECO:0000256" key="9">
    <source>
        <dbReference type="ARBA" id="ARBA00025049"/>
    </source>
</evidence>
<comment type="similarity">
    <text evidence="3 10">Belongs to the thioester dehydratase family. FabZ subfamily.</text>
</comment>
<dbReference type="RefSeq" id="WP_144841178.1">
    <property type="nucleotide sequence ID" value="NZ_JBHTKI010000014.1"/>
</dbReference>
<evidence type="ECO:0000256" key="4">
    <source>
        <dbReference type="ARBA" id="ARBA00022490"/>
    </source>
</evidence>
<reference evidence="12" key="1">
    <citation type="journal article" date="2019" name="Int. J. Syst. Evol. Microbiol.">
        <title>The Global Catalogue of Microorganisms (GCM) 10K type strain sequencing project: providing services to taxonomists for standard genome sequencing and annotation.</title>
        <authorList>
            <consortium name="The Broad Institute Genomics Platform"/>
            <consortium name="The Broad Institute Genome Sequencing Center for Infectious Disease"/>
            <person name="Wu L."/>
            <person name="Ma J."/>
        </authorList>
    </citation>
    <scope>NUCLEOTIDE SEQUENCE [LARGE SCALE GENOMIC DNA]</scope>
    <source>
        <strain evidence="12">CCUG 56756</strain>
    </source>
</reference>
<evidence type="ECO:0000256" key="1">
    <source>
        <dbReference type="ARBA" id="ARBA00001055"/>
    </source>
</evidence>
<keyword evidence="8 10" id="KW-0456">Lyase</keyword>
<dbReference type="PANTHER" id="PTHR30272:SF1">
    <property type="entry name" value="3-HYDROXYACYL-[ACYL-CARRIER-PROTEIN] DEHYDRATASE"/>
    <property type="match status" value="1"/>
</dbReference>